<dbReference type="InterPro" id="IPR036388">
    <property type="entry name" value="WH-like_DNA-bd_sf"/>
</dbReference>
<evidence type="ECO:0000313" key="7">
    <source>
        <dbReference type="Proteomes" id="UP000679284"/>
    </source>
</evidence>
<dbReference type="InterPro" id="IPR036390">
    <property type="entry name" value="WH_DNA-bd_sf"/>
</dbReference>
<evidence type="ECO:0000259" key="5">
    <source>
        <dbReference type="PROSITE" id="PS50931"/>
    </source>
</evidence>
<feature type="domain" description="HTH lysR-type" evidence="5">
    <location>
        <begin position="1"/>
        <end position="58"/>
    </location>
</feature>
<keyword evidence="3" id="KW-0238">DNA-binding</keyword>
<evidence type="ECO:0000313" key="6">
    <source>
        <dbReference type="EMBL" id="QUS36841.1"/>
    </source>
</evidence>
<comment type="similarity">
    <text evidence="1">Belongs to the LysR transcriptional regulatory family.</text>
</comment>
<evidence type="ECO:0000256" key="1">
    <source>
        <dbReference type="ARBA" id="ARBA00009437"/>
    </source>
</evidence>
<organism evidence="6 7">
    <name type="scientific">Falsirhodobacter algicola</name>
    <dbReference type="NCBI Taxonomy" id="2692330"/>
    <lineage>
        <taxon>Bacteria</taxon>
        <taxon>Pseudomonadati</taxon>
        <taxon>Pseudomonadota</taxon>
        <taxon>Alphaproteobacteria</taxon>
        <taxon>Rhodobacterales</taxon>
        <taxon>Paracoccaceae</taxon>
        <taxon>Falsirhodobacter</taxon>
    </lineage>
</organism>
<dbReference type="PANTHER" id="PTHR30126:SF39">
    <property type="entry name" value="HTH-TYPE TRANSCRIPTIONAL REGULATOR CYSL"/>
    <property type="match status" value="1"/>
</dbReference>
<gene>
    <name evidence="6" type="ORF">GR316_02060</name>
</gene>
<dbReference type="Pfam" id="PF00126">
    <property type="entry name" value="HTH_1"/>
    <property type="match status" value="1"/>
</dbReference>
<keyword evidence="4" id="KW-0804">Transcription</keyword>
<dbReference type="PROSITE" id="PS50931">
    <property type="entry name" value="HTH_LYSR"/>
    <property type="match status" value="1"/>
</dbReference>
<dbReference type="Gene3D" id="3.40.190.290">
    <property type="match status" value="1"/>
</dbReference>
<sequence>MTLDQLSAFVAVAEREHVTEAAHALRLTPSAVSAAIRTLERTYGIELFHRVGRGIELTETGRVFLDEARAVLARARAAEIALSDIGDLSRGRLEVWASQTVAAYWLPPVLMRLHRRHPGLELHMQVGNTQAVVDAVLHGRAEIGFVEGAVDHGALHLRDVARDQMIVVSAPDHPLAEDRPALPVLAREASWVLREEGSGTRSEFEAALAAEGMDPRELDIVLTLPSNEAVLSAVRAGPALTAVSAAAAAPFLRAGTLAKLDVALPARTFRSLRHKERHESHAARALMEMALTPPAAGTG</sequence>
<evidence type="ECO:0000256" key="3">
    <source>
        <dbReference type="ARBA" id="ARBA00023125"/>
    </source>
</evidence>
<proteinExistence type="inferred from homology"/>
<keyword evidence="7" id="KW-1185">Reference proteome</keyword>
<dbReference type="Gene3D" id="1.10.10.10">
    <property type="entry name" value="Winged helix-like DNA-binding domain superfamily/Winged helix DNA-binding domain"/>
    <property type="match status" value="1"/>
</dbReference>
<dbReference type="PANTHER" id="PTHR30126">
    <property type="entry name" value="HTH-TYPE TRANSCRIPTIONAL REGULATOR"/>
    <property type="match status" value="1"/>
</dbReference>
<dbReference type="KEGG" id="fap:GR316_02060"/>
<dbReference type="Pfam" id="PF03466">
    <property type="entry name" value="LysR_substrate"/>
    <property type="match status" value="1"/>
</dbReference>
<evidence type="ECO:0000256" key="4">
    <source>
        <dbReference type="ARBA" id="ARBA00023163"/>
    </source>
</evidence>
<dbReference type="FunFam" id="1.10.10.10:FF:000001">
    <property type="entry name" value="LysR family transcriptional regulator"/>
    <property type="match status" value="1"/>
</dbReference>
<keyword evidence="2" id="KW-0805">Transcription regulation</keyword>
<dbReference type="GO" id="GO:0003700">
    <property type="term" value="F:DNA-binding transcription factor activity"/>
    <property type="evidence" value="ECO:0007669"/>
    <property type="project" value="InterPro"/>
</dbReference>
<dbReference type="SUPFAM" id="SSF53850">
    <property type="entry name" value="Periplasmic binding protein-like II"/>
    <property type="match status" value="1"/>
</dbReference>
<reference evidence="6" key="1">
    <citation type="submission" date="2020-01" db="EMBL/GenBank/DDBJ databases">
        <authorList>
            <person name="Yang Y."/>
            <person name="Kwon Y.M."/>
        </authorList>
    </citation>
    <scope>NUCLEOTIDE SEQUENCE</scope>
    <source>
        <strain evidence="6">PG104</strain>
    </source>
</reference>
<dbReference type="PRINTS" id="PR00039">
    <property type="entry name" value="HTHLYSR"/>
</dbReference>
<dbReference type="InterPro" id="IPR005119">
    <property type="entry name" value="LysR_subst-bd"/>
</dbReference>
<dbReference type="EMBL" id="CP047289">
    <property type="protein sequence ID" value="QUS36841.1"/>
    <property type="molecule type" value="Genomic_DNA"/>
</dbReference>
<dbReference type="AlphaFoldDB" id="A0A8J8MU95"/>
<dbReference type="Proteomes" id="UP000679284">
    <property type="component" value="Chromosome"/>
</dbReference>
<dbReference type="GO" id="GO:0000976">
    <property type="term" value="F:transcription cis-regulatory region binding"/>
    <property type="evidence" value="ECO:0007669"/>
    <property type="project" value="TreeGrafter"/>
</dbReference>
<protein>
    <submittedName>
        <fullName evidence="6">LysR family transcriptional regulator</fullName>
    </submittedName>
</protein>
<name>A0A8J8MU95_9RHOB</name>
<dbReference type="SUPFAM" id="SSF46785">
    <property type="entry name" value="Winged helix' DNA-binding domain"/>
    <property type="match status" value="1"/>
</dbReference>
<dbReference type="InterPro" id="IPR000847">
    <property type="entry name" value="LysR_HTH_N"/>
</dbReference>
<accession>A0A8J8MU95</accession>
<evidence type="ECO:0000256" key="2">
    <source>
        <dbReference type="ARBA" id="ARBA00023015"/>
    </source>
</evidence>